<dbReference type="EMBL" id="CP015585">
    <property type="protein sequence ID" value="APT60136.1"/>
    <property type="molecule type" value="Genomic_DNA"/>
</dbReference>
<name>A0A1L7AMZ8_9PROT</name>
<dbReference type="Pfam" id="PF01381">
    <property type="entry name" value="HTH_3"/>
    <property type="match status" value="1"/>
</dbReference>
<organism evidence="3 4">
    <name type="scientific">Roseomonas gilardii</name>
    <dbReference type="NCBI Taxonomy" id="257708"/>
    <lineage>
        <taxon>Bacteria</taxon>
        <taxon>Pseudomonadati</taxon>
        <taxon>Pseudomonadota</taxon>
        <taxon>Alphaproteobacteria</taxon>
        <taxon>Acetobacterales</taxon>
        <taxon>Roseomonadaceae</taxon>
        <taxon>Roseomonas</taxon>
    </lineage>
</organism>
<keyword evidence="3" id="KW-0614">Plasmid</keyword>
<dbReference type="PROSITE" id="PS50943">
    <property type="entry name" value="HTH_CROC1"/>
    <property type="match status" value="1"/>
</dbReference>
<dbReference type="RefSeq" id="WP_075800841.1">
    <property type="nucleotide sequence ID" value="NZ_CP015585.1"/>
</dbReference>
<accession>A0A1L7AMZ8</accession>
<evidence type="ECO:0000313" key="3">
    <source>
        <dbReference type="EMBL" id="APT60136.1"/>
    </source>
</evidence>
<feature type="compositionally biased region" description="Low complexity" evidence="1">
    <location>
        <begin position="89"/>
        <end position="106"/>
    </location>
</feature>
<dbReference type="CDD" id="cd00093">
    <property type="entry name" value="HTH_XRE"/>
    <property type="match status" value="1"/>
</dbReference>
<evidence type="ECO:0000313" key="4">
    <source>
        <dbReference type="Proteomes" id="UP000185494"/>
    </source>
</evidence>
<protein>
    <recommendedName>
        <fullName evidence="2">HTH cro/C1-type domain-containing protein</fullName>
    </recommendedName>
</protein>
<dbReference type="GO" id="GO:0003677">
    <property type="term" value="F:DNA binding"/>
    <property type="evidence" value="ECO:0007669"/>
    <property type="project" value="InterPro"/>
</dbReference>
<dbReference type="InterPro" id="IPR010982">
    <property type="entry name" value="Lambda_DNA-bd_dom_sf"/>
</dbReference>
<dbReference type="KEGG" id="rgi:RGI145_22535"/>
<geneLocation type="plasmid" evidence="3 4">
    <name>1</name>
</geneLocation>
<reference evidence="3 4" key="1">
    <citation type="submission" date="2016-05" db="EMBL/GenBank/DDBJ databases">
        <title>Complete Genome and Methylome Analysis of Psychrotrophic Bacterial Isolates from Antarctic Lake Untersee.</title>
        <authorList>
            <person name="Fomenkov A."/>
            <person name="Akimov V.N."/>
            <person name="Vasilyeva L.V."/>
            <person name="Andersen D."/>
            <person name="Vincze T."/>
            <person name="Roberts R.J."/>
        </authorList>
    </citation>
    <scope>NUCLEOTIDE SEQUENCE [LARGE SCALE GENOMIC DNA]</scope>
    <source>
        <strain evidence="3 4">U14-5</strain>
        <plasmid evidence="4">Plasmid 1</plasmid>
    </source>
</reference>
<evidence type="ECO:0000259" key="2">
    <source>
        <dbReference type="PROSITE" id="PS50943"/>
    </source>
</evidence>
<evidence type="ECO:0000256" key="1">
    <source>
        <dbReference type="SAM" id="MobiDB-lite"/>
    </source>
</evidence>
<feature type="domain" description="HTH cro/C1-type" evidence="2">
    <location>
        <begin position="23"/>
        <end position="77"/>
    </location>
</feature>
<gene>
    <name evidence="3" type="ORF">RGI145_22535</name>
</gene>
<sequence length="140" mass="15401">MSRKRRTPRRDLDPLLGEIAVIVKRIRTSKRMTTREVADKAEVEVQTIFGAEAGLQNLTLTTFAKLARGLGVQPVELLPPLEHPADAVEVPPKASAEAPAAAAKPAGEPRRMEDLDTVLEEIHRLSRLALAMRTRSIISH</sequence>
<dbReference type="SMART" id="SM00530">
    <property type="entry name" value="HTH_XRE"/>
    <property type="match status" value="1"/>
</dbReference>
<dbReference type="InterPro" id="IPR001387">
    <property type="entry name" value="Cro/C1-type_HTH"/>
</dbReference>
<dbReference type="Proteomes" id="UP000185494">
    <property type="component" value="Chromosome 1"/>
</dbReference>
<dbReference type="SUPFAM" id="SSF47413">
    <property type="entry name" value="lambda repressor-like DNA-binding domains"/>
    <property type="match status" value="1"/>
</dbReference>
<dbReference type="Gene3D" id="1.10.260.40">
    <property type="entry name" value="lambda repressor-like DNA-binding domains"/>
    <property type="match status" value="1"/>
</dbReference>
<dbReference type="AlphaFoldDB" id="A0A1L7AMZ8"/>
<proteinExistence type="predicted"/>
<feature type="region of interest" description="Disordered" evidence="1">
    <location>
        <begin position="89"/>
        <end position="112"/>
    </location>
</feature>